<comment type="caution">
    <text evidence="3">The sequence shown here is derived from an EMBL/GenBank/DDBJ whole genome shotgun (WGS) entry which is preliminary data.</text>
</comment>
<sequence length="577" mass="67102">MFKKKNSQLIEIQKKYDNISKIPFVTKEGLLYKLGKYMGVWKPRVFVLANEYLYYFDTREKQTPFGPPLGYFNLLDCKIEQVTNNSKRPLSFRISETKTKRHYLISSIHKQDYDSWFSLLSQIKSTYGKRVELAVLIQSVFRKNVDYRQTQEIIQSTLTIQRFYSFQRAQRKMAKVIACITKLQSLVRSFLLKRKYLRMKKEVKIIQSHFHVIKAKNRLEKELTRKKIVQELLATEKSYVNNLKLIIDIFIKPLNSLHAIEQRVLTLSEISGVFGNWEKIYKINFELLAIFESRLNSWSVYQLIGDVFISKTDSLLEYANYVTNYDHSRKLLDKLTATNVNFGHFLDAAQRDKRSKYLDISSFLIQPVQRLPRYELLLRDLIKNTSTSHPDRANLEKGVVKMREITMYINDQQKERENLAKVLQIQQELSQSLLSSSSGGAKISFASATSLIREGEVRMAKKKWNYMYLFNSQIVIVQKSPETGKQVKDVIQLDNLTLRDLDSIDPNLSNTDLLASLSASMSASTSSLESASTNSTGVFRFRLISGKNEHTFLFDTPIEKNLWLTDIAITLNRLDKK</sequence>
<dbReference type="EMBL" id="AJWJ01000147">
    <property type="protein sequence ID" value="KAF2074433.1"/>
    <property type="molecule type" value="Genomic_DNA"/>
</dbReference>
<dbReference type="PANTHER" id="PTHR12673:SF78">
    <property type="entry name" value="DH DOMAIN-CONTAINING PROTEIN"/>
    <property type="match status" value="1"/>
</dbReference>
<evidence type="ECO:0008006" key="5">
    <source>
        <dbReference type="Google" id="ProtNLM"/>
    </source>
</evidence>
<dbReference type="InterPro" id="IPR000219">
    <property type="entry name" value="DH_dom"/>
</dbReference>
<feature type="domain" description="PH" evidence="1">
    <location>
        <begin position="24"/>
        <end position="125"/>
    </location>
</feature>
<dbReference type="Gene3D" id="2.30.29.30">
    <property type="entry name" value="Pleckstrin-homology domain (PH domain)/Phosphotyrosine-binding domain (PTB)"/>
    <property type="match status" value="2"/>
</dbReference>
<dbReference type="CDD" id="cd00160">
    <property type="entry name" value="RhoGEF"/>
    <property type="match status" value="1"/>
</dbReference>
<dbReference type="Proteomes" id="UP000695562">
    <property type="component" value="Unassembled WGS sequence"/>
</dbReference>
<dbReference type="AlphaFoldDB" id="A0A8J4PTL0"/>
<dbReference type="InterPro" id="IPR000048">
    <property type="entry name" value="IQ_motif_EF-hand-BS"/>
</dbReference>
<organism evidence="3 4">
    <name type="scientific">Polysphondylium violaceum</name>
    <dbReference type="NCBI Taxonomy" id="133409"/>
    <lineage>
        <taxon>Eukaryota</taxon>
        <taxon>Amoebozoa</taxon>
        <taxon>Evosea</taxon>
        <taxon>Eumycetozoa</taxon>
        <taxon>Dictyostelia</taxon>
        <taxon>Dictyosteliales</taxon>
        <taxon>Dictyosteliaceae</taxon>
        <taxon>Polysphondylium</taxon>
    </lineage>
</organism>
<proteinExistence type="predicted"/>
<feature type="domain" description="PH" evidence="1">
    <location>
        <begin position="450"/>
        <end position="572"/>
    </location>
</feature>
<dbReference type="Pfam" id="PF00612">
    <property type="entry name" value="IQ"/>
    <property type="match status" value="1"/>
</dbReference>
<dbReference type="SUPFAM" id="SSF50729">
    <property type="entry name" value="PH domain-like"/>
    <property type="match status" value="2"/>
</dbReference>
<dbReference type="InterPro" id="IPR001849">
    <property type="entry name" value="PH_domain"/>
</dbReference>
<accession>A0A8J4PTL0</accession>
<evidence type="ECO:0000313" key="3">
    <source>
        <dbReference type="EMBL" id="KAF2074433.1"/>
    </source>
</evidence>
<dbReference type="GO" id="GO:0005737">
    <property type="term" value="C:cytoplasm"/>
    <property type="evidence" value="ECO:0007669"/>
    <property type="project" value="TreeGrafter"/>
</dbReference>
<dbReference type="InterPro" id="IPR027417">
    <property type="entry name" value="P-loop_NTPase"/>
</dbReference>
<dbReference type="SMART" id="SM00325">
    <property type="entry name" value="RhoGEF"/>
    <property type="match status" value="1"/>
</dbReference>
<keyword evidence="4" id="KW-1185">Reference proteome</keyword>
<gene>
    <name evidence="3" type="ORF">CYY_004251</name>
</gene>
<evidence type="ECO:0000259" key="2">
    <source>
        <dbReference type="PROSITE" id="PS50010"/>
    </source>
</evidence>
<dbReference type="SMART" id="SM00233">
    <property type="entry name" value="PH"/>
    <property type="match status" value="2"/>
</dbReference>
<protein>
    <recommendedName>
        <fullName evidence="5">Pleckstrin domain-containing protein</fullName>
    </recommendedName>
</protein>
<dbReference type="Pfam" id="PF00621">
    <property type="entry name" value="RhoGEF"/>
    <property type="match status" value="1"/>
</dbReference>
<name>A0A8J4PTL0_9MYCE</name>
<dbReference type="OrthoDB" id="660555at2759"/>
<dbReference type="SUPFAM" id="SSF52540">
    <property type="entry name" value="P-loop containing nucleoside triphosphate hydrolases"/>
    <property type="match status" value="1"/>
</dbReference>
<dbReference type="InterPro" id="IPR035899">
    <property type="entry name" value="DBL_dom_sf"/>
</dbReference>
<dbReference type="PROSITE" id="PS50096">
    <property type="entry name" value="IQ"/>
    <property type="match status" value="1"/>
</dbReference>
<dbReference type="PROSITE" id="PS50003">
    <property type="entry name" value="PH_DOMAIN"/>
    <property type="match status" value="2"/>
</dbReference>
<dbReference type="Gene3D" id="1.20.900.10">
    <property type="entry name" value="Dbl homology (DH) domain"/>
    <property type="match status" value="1"/>
</dbReference>
<evidence type="ECO:0000259" key="1">
    <source>
        <dbReference type="PROSITE" id="PS50003"/>
    </source>
</evidence>
<dbReference type="PROSITE" id="PS50010">
    <property type="entry name" value="DH_2"/>
    <property type="match status" value="1"/>
</dbReference>
<reference evidence="3" key="1">
    <citation type="submission" date="2020-01" db="EMBL/GenBank/DDBJ databases">
        <title>Development of genomics and gene disruption for Polysphondylium violaceum indicates a role for the polyketide synthase stlB in stalk morphogenesis.</title>
        <authorList>
            <person name="Narita B."/>
            <person name="Kawabe Y."/>
            <person name="Kin K."/>
            <person name="Saito T."/>
            <person name="Gibbs R."/>
            <person name="Kuspa A."/>
            <person name="Muzny D."/>
            <person name="Queller D."/>
            <person name="Richards S."/>
            <person name="Strassman J."/>
            <person name="Sucgang R."/>
            <person name="Worley K."/>
            <person name="Schaap P."/>
        </authorList>
    </citation>
    <scope>NUCLEOTIDE SEQUENCE</scope>
    <source>
        <strain evidence="3">QSvi11</strain>
    </source>
</reference>
<feature type="domain" description="DH" evidence="2">
    <location>
        <begin position="224"/>
        <end position="412"/>
    </location>
</feature>
<dbReference type="Gene3D" id="1.20.5.190">
    <property type="match status" value="1"/>
</dbReference>
<dbReference type="InterPro" id="IPR051092">
    <property type="entry name" value="FYVE_RhoGEF_PH"/>
</dbReference>
<dbReference type="GO" id="GO:0005085">
    <property type="term" value="F:guanyl-nucleotide exchange factor activity"/>
    <property type="evidence" value="ECO:0007669"/>
    <property type="project" value="InterPro"/>
</dbReference>
<dbReference type="PANTHER" id="PTHR12673">
    <property type="entry name" value="FACIOGENITAL DYSPLASIA PROTEIN"/>
    <property type="match status" value="1"/>
</dbReference>
<dbReference type="InterPro" id="IPR011993">
    <property type="entry name" value="PH-like_dom_sf"/>
</dbReference>
<dbReference type="Pfam" id="PF00169">
    <property type="entry name" value="PH"/>
    <property type="match status" value="1"/>
</dbReference>
<evidence type="ECO:0000313" key="4">
    <source>
        <dbReference type="Proteomes" id="UP000695562"/>
    </source>
</evidence>
<dbReference type="SUPFAM" id="SSF48065">
    <property type="entry name" value="DBL homology domain (DH-domain)"/>
    <property type="match status" value="1"/>
</dbReference>